<feature type="chain" id="PRO_5034576232" evidence="2">
    <location>
        <begin position="20"/>
        <end position="154"/>
    </location>
</feature>
<feature type="transmembrane region" description="Helical" evidence="1">
    <location>
        <begin position="110"/>
        <end position="136"/>
    </location>
</feature>
<protein>
    <submittedName>
        <fullName evidence="3">Uncharacterized protein</fullName>
    </submittedName>
</protein>
<keyword evidence="4" id="KW-1185">Reference proteome</keyword>
<keyword evidence="1" id="KW-0812">Transmembrane</keyword>
<organism evidence="3 4">
    <name type="scientific">Pleurotus ostreatus</name>
    <name type="common">Oyster mushroom</name>
    <name type="synonym">White-rot fungus</name>
    <dbReference type="NCBI Taxonomy" id="5322"/>
    <lineage>
        <taxon>Eukaryota</taxon>
        <taxon>Fungi</taxon>
        <taxon>Dikarya</taxon>
        <taxon>Basidiomycota</taxon>
        <taxon>Agaricomycotina</taxon>
        <taxon>Agaricomycetes</taxon>
        <taxon>Agaricomycetidae</taxon>
        <taxon>Agaricales</taxon>
        <taxon>Pleurotineae</taxon>
        <taxon>Pleurotaceae</taxon>
        <taxon>Pleurotus</taxon>
    </lineage>
</organism>
<dbReference type="RefSeq" id="XP_036635357.1">
    <property type="nucleotide sequence ID" value="XM_036773884.1"/>
</dbReference>
<dbReference type="Proteomes" id="UP000623687">
    <property type="component" value="Unassembled WGS sequence"/>
</dbReference>
<gene>
    <name evidence="3" type="ORF">PC9H_004297</name>
</gene>
<name>A0A8H7A008_PLEOS</name>
<dbReference type="EMBL" id="JACETU010000002">
    <property type="protein sequence ID" value="KAF7437458.1"/>
    <property type="molecule type" value="Genomic_DNA"/>
</dbReference>
<comment type="caution">
    <text evidence="3">The sequence shown here is derived from an EMBL/GenBank/DDBJ whole genome shotgun (WGS) entry which is preliminary data.</text>
</comment>
<evidence type="ECO:0000313" key="4">
    <source>
        <dbReference type="Proteomes" id="UP000623687"/>
    </source>
</evidence>
<feature type="signal peptide" evidence="2">
    <location>
        <begin position="1"/>
        <end position="19"/>
    </location>
</feature>
<evidence type="ECO:0000256" key="2">
    <source>
        <dbReference type="SAM" id="SignalP"/>
    </source>
</evidence>
<dbReference type="VEuPathDB" id="FungiDB:PC9H_004297"/>
<keyword evidence="1" id="KW-1133">Transmembrane helix</keyword>
<dbReference type="AlphaFoldDB" id="A0A8H7A008"/>
<keyword evidence="2" id="KW-0732">Signal</keyword>
<dbReference type="GeneID" id="59374115"/>
<proteinExistence type="predicted"/>
<accession>A0A8H7A008</accession>
<keyword evidence="1" id="KW-0472">Membrane</keyword>
<sequence length="154" mass="17099">MVKLLTCGLTILLVAGGAAESERENVISHQLCASKHVNIIRNLEGDYPPCGLIGLGDYRGAIVDDYGLETVQEYMYYIRANTEQSMGPGGRHGSEPGENSVLPVTGIIVLWFRTIGILVFIFLVFIFLVFIILFFFSITNFGAIFHKINIEVLR</sequence>
<evidence type="ECO:0000313" key="3">
    <source>
        <dbReference type="EMBL" id="KAF7437458.1"/>
    </source>
</evidence>
<reference evidence="3" key="1">
    <citation type="submission" date="2019-07" db="EMBL/GenBank/DDBJ databases">
        <authorList>
            <person name="Palmer J.M."/>
        </authorList>
    </citation>
    <scope>NUCLEOTIDE SEQUENCE</scope>
    <source>
        <strain evidence="3">PC9</strain>
    </source>
</reference>
<evidence type="ECO:0000256" key="1">
    <source>
        <dbReference type="SAM" id="Phobius"/>
    </source>
</evidence>